<dbReference type="GO" id="GO:0003677">
    <property type="term" value="F:DNA binding"/>
    <property type="evidence" value="ECO:0007669"/>
    <property type="project" value="UniProtKB-KW"/>
</dbReference>
<feature type="compositionally biased region" description="Polar residues" evidence="10">
    <location>
        <begin position="65"/>
        <end position="79"/>
    </location>
</feature>
<dbReference type="PANTHER" id="PTHR46481:SF10">
    <property type="entry name" value="ZINC FINGER BED DOMAIN-CONTAINING PROTEIN 39"/>
    <property type="match status" value="1"/>
</dbReference>
<feature type="region of interest" description="Disordered" evidence="10">
    <location>
        <begin position="59"/>
        <end position="85"/>
    </location>
</feature>
<keyword evidence="4" id="KW-0862">Zinc</keyword>
<keyword evidence="6" id="KW-0238">DNA-binding</keyword>
<feature type="compositionally biased region" description="Polar residues" evidence="10">
    <location>
        <begin position="483"/>
        <end position="495"/>
    </location>
</feature>
<dbReference type="InterPro" id="IPR008906">
    <property type="entry name" value="HATC_C_dom"/>
</dbReference>
<reference evidence="12" key="1">
    <citation type="submission" date="2021-04" db="EMBL/GenBank/DDBJ databases">
        <authorList>
            <person name="Tunstrom K."/>
        </authorList>
    </citation>
    <scope>NUCLEOTIDE SEQUENCE</scope>
</reference>
<name>A0A8S3XSF2_PARAO</name>
<keyword evidence="13" id="KW-1185">Reference proteome</keyword>
<protein>
    <submittedName>
        <fullName evidence="12">(apollo) hypothetical protein</fullName>
    </submittedName>
</protein>
<evidence type="ECO:0000256" key="3">
    <source>
        <dbReference type="ARBA" id="ARBA00022771"/>
    </source>
</evidence>
<gene>
    <name evidence="12" type="ORF">PAPOLLO_LOCUS21342</name>
</gene>
<dbReference type="PANTHER" id="PTHR46481">
    <property type="entry name" value="ZINC FINGER BED DOMAIN-CONTAINING PROTEIN 4"/>
    <property type="match status" value="1"/>
</dbReference>
<comment type="subcellular location">
    <subcellularLocation>
        <location evidence="1">Nucleus</location>
    </subcellularLocation>
</comment>
<organism evidence="12 13">
    <name type="scientific">Parnassius apollo</name>
    <name type="common">Apollo butterfly</name>
    <name type="synonym">Papilio apollo</name>
    <dbReference type="NCBI Taxonomy" id="110799"/>
    <lineage>
        <taxon>Eukaryota</taxon>
        <taxon>Metazoa</taxon>
        <taxon>Ecdysozoa</taxon>
        <taxon>Arthropoda</taxon>
        <taxon>Hexapoda</taxon>
        <taxon>Insecta</taxon>
        <taxon>Pterygota</taxon>
        <taxon>Neoptera</taxon>
        <taxon>Endopterygota</taxon>
        <taxon>Lepidoptera</taxon>
        <taxon>Glossata</taxon>
        <taxon>Ditrysia</taxon>
        <taxon>Papilionoidea</taxon>
        <taxon>Papilionidae</taxon>
        <taxon>Parnassiinae</taxon>
        <taxon>Parnassini</taxon>
        <taxon>Parnassius</taxon>
        <taxon>Parnassius</taxon>
    </lineage>
</organism>
<dbReference type="EMBL" id="CAJQZP010001306">
    <property type="protein sequence ID" value="CAG5038331.1"/>
    <property type="molecule type" value="Genomic_DNA"/>
</dbReference>
<sequence>MPKVKSKSITRNYFEKIDNVSAKCKLCAKVIKVGGGTSNMLAHIKRNHPQATVEVDRGQVGDQPGATQAQEISTSTTQEKPTDTPRPIFQATLKMTASSSKKKIDKYLTMMIATDFQPYSIVEDKGFRKLVEALNPSYKLPSRQRIRYDLMPELYQCAKLQLASMLENIKNLALTADMWSNQNMDCFLTVTIHFFNQNILKSYVLTTCDVPTSHTGENLAEIMTDLLTEWKILGKISAIVTDNGTNMVKMCNLLGIRHMPCFAHTLNLTLDDSMKLSQVEDITNKCKAIVKFFKKSSVGWRALKLAQKERNPDSTPLKLIQEVSTRWNSTFYMMKRILQLSDILALVCRKLDQAPDYLTASEEEAGREVINILEIFEEATKLVSADQYPTSSLVIPLICGLFEKLNTIEICLTTDIGKMFHSSVRRNISSRLLAYETRTVSQMATYLHPVLRTGFRHPENMQSAKELVRKELSHNLKDCADSSMPSTSEQPGSSTEQKKPGLLDFIKQRRPNTNLTASAVNILRMYLETDPQNEEAEITKAAESAGAFWSSNKHLAPLNTIALKYLAIPATSVPSERMFSKSGYVLSSRRSRLQADAVDQICFINQNYDLLETGKV</sequence>
<dbReference type="GO" id="GO:0046983">
    <property type="term" value="F:protein dimerization activity"/>
    <property type="evidence" value="ECO:0007669"/>
    <property type="project" value="InterPro"/>
</dbReference>
<keyword evidence="2" id="KW-0479">Metal-binding</keyword>
<feature type="domain" description="BED-type" evidence="11">
    <location>
        <begin position="5"/>
        <end position="55"/>
    </location>
</feature>
<evidence type="ECO:0000256" key="10">
    <source>
        <dbReference type="SAM" id="MobiDB-lite"/>
    </source>
</evidence>
<evidence type="ECO:0000313" key="13">
    <source>
        <dbReference type="Proteomes" id="UP000691718"/>
    </source>
</evidence>
<dbReference type="PROSITE" id="PS50808">
    <property type="entry name" value="ZF_BED"/>
    <property type="match status" value="1"/>
</dbReference>
<dbReference type="Proteomes" id="UP000691718">
    <property type="component" value="Unassembled WGS sequence"/>
</dbReference>
<dbReference type="OrthoDB" id="1607513at2759"/>
<keyword evidence="8" id="KW-0539">Nucleus</keyword>
<keyword evidence="5" id="KW-0805">Transcription regulation</keyword>
<comment type="caution">
    <text evidence="12">The sequence shown here is derived from an EMBL/GenBank/DDBJ whole genome shotgun (WGS) entry which is preliminary data.</text>
</comment>
<dbReference type="Pfam" id="PF05699">
    <property type="entry name" value="Dimer_Tnp_hAT"/>
    <property type="match status" value="1"/>
</dbReference>
<dbReference type="GO" id="GO:0008270">
    <property type="term" value="F:zinc ion binding"/>
    <property type="evidence" value="ECO:0007669"/>
    <property type="project" value="UniProtKB-KW"/>
</dbReference>
<evidence type="ECO:0000256" key="1">
    <source>
        <dbReference type="ARBA" id="ARBA00004123"/>
    </source>
</evidence>
<evidence type="ECO:0000256" key="4">
    <source>
        <dbReference type="ARBA" id="ARBA00022833"/>
    </source>
</evidence>
<dbReference type="InterPro" id="IPR052035">
    <property type="entry name" value="ZnF_BED_domain_contain"/>
</dbReference>
<dbReference type="GO" id="GO:0005634">
    <property type="term" value="C:nucleus"/>
    <property type="evidence" value="ECO:0007669"/>
    <property type="project" value="UniProtKB-SubCell"/>
</dbReference>
<dbReference type="AlphaFoldDB" id="A0A8S3XSF2"/>
<keyword evidence="3 9" id="KW-0863">Zinc-finger</keyword>
<evidence type="ECO:0000256" key="6">
    <source>
        <dbReference type="ARBA" id="ARBA00023125"/>
    </source>
</evidence>
<evidence type="ECO:0000256" key="7">
    <source>
        <dbReference type="ARBA" id="ARBA00023163"/>
    </source>
</evidence>
<dbReference type="Pfam" id="PF02892">
    <property type="entry name" value="zf-BED"/>
    <property type="match status" value="1"/>
</dbReference>
<evidence type="ECO:0000256" key="9">
    <source>
        <dbReference type="PROSITE-ProRule" id="PRU00027"/>
    </source>
</evidence>
<evidence type="ECO:0000256" key="5">
    <source>
        <dbReference type="ARBA" id="ARBA00023015"/>
    </source>
</evidence>
<evidence type="ECO:0000256" key="2">
    <source>
        <dbReference type="ARBA" id="ARBA00022723"/>
    </source>
</evidence>
<dbReference type="InterPro" id="IPR003656">
    <property type="entry name" value="Znf_BED"/>
</dbReference>
<evidence type="ECO:0000259" key="11">
    <source>
        <dbReference type="PROSITE" id="PS50808"/>
    </source>
</evidence>
<accession>A0A8S3XSF2</accession>
<evidence type="ECO:0000313" key="12">
    <source>
        <dbReference type="EMBL" id="CAG5038331.1"/>
    </source>
</evidence>
<feature type="region of interest" description="Disordered" evidence="10">
    <location>
        <begin position="478"/>
        <end position="499"/>
    </location>
</feature>
<evidence type="ECO:0000256" key="8">
    <source>
        <dbReference type="ARBA" id="ARBA00023242"/>
    </source>
</evidence>
<keyword evidence="7" id="KW-0804">Transcription</keyword>
<dbReference type="SMART" id="SM00614">
    <property type="entry name" value="ZnF_BED"/>
    <property type="match status" value="1"/>
</dbReference>
<proteinExistence type="predicted"/>